<dbReference type="Proteomes" id="UP000029554">
    <property type="component" value="Unassembled WGS sequence"/>
</dbReference>
<keyword evidence="2" id="KW-1185">Reference proteome</keyword>
<reference evidence="1 2" key="1">
    <citation type="submission" date="2014-09" db="EMBL/GenBank/DDBJ databases">
        <title>Whole Genome Shotgun of Flavobacterium aquatile LMG 4008.</title>
        <authorList>
            <person name="Gale A.N."/>
            <person name="Pipes S.E."/>
            <person name="Newman J.D."/>
        </authorList>
    </citation>
    <scope>NUCLEOTIDE SEQUENCE [LARGE SCALE GENOMIC DNA]</scope>
    <source>
        <strain evidence="1 2">LMG 4008</strain>
    </source>
</reference>
<protein>
    <submittedName>
        <fullName evidence="1">Uncharacterized protein</fullName>
    </submittedName>
</protein>
<proteinExistence type="predicted"/>
<sequence length="671" mass="78895">MKIETSLIKEKTRITNDKKLDKELKSFVLFLNSIHKLEFETSDYPNSSYLLKERIIYLHNTSSYRIENFTLLALKLYENYKQILKFRQSKNLQKDIEFLDQIEKKFTQEHFIHHYHSLEKELWKIIVFENNNKYQSDFHEFLKTLLENKHEKTFLLVEAYSQLLPVLQISNQAIYDNSLILLDITKSDAEWNIPRGEVLIGLRSWAFQYTSRGKELLNLSLLKSDDNVDIISALIAGIYDKLGLKFYTEDIENFVNSKSSLFGIFNGLAIIKDIGEKEASLYIKLFDLHSSDENLLIPLVRMLLAVIKSKSNFKNKIKSTKQIFFRLNEVFKRDNQGVIRYVLNEISFLDNYYSEKTDLLLNLISQNHFSNDKYINGICQVFWHLKEIDSLKKVLLALAAFRPFKNTAKYFTSSFHHFDPLELDKMIIEFLLDNKAYIRHLGISVFDRLSPDSGYLFKNNILKLEPLEQYKLWVAVCRNLKEPKHFLPCLLPLLKSNSETVKESFICKLEEFSEDYGGHITQLLEEKIGIYVSQQIFERIKNYSDNFNATNLDVKNKILELNPYYTHNKLFIEFNAMYRRDFSKKINKGGQENSFLSQLATTVQLGKGGGWRIGEREEISKLGSFGVSFALPRSYFIFPDKYDMEMGVEMREDWQEGDFDLIKEFISNEQQ</sequence>
<dbReference type="RefSeq" id="WP_035123449.1">
    <property type="nucleotide sequence ID" value="NZ_JRHH01000001.1"/>
</dbReference>
<name>A0A095SXP1_9FLAO</name>
<dbReference type="AlphaFoldDB" id="A0A095SXP1"/>
<accession>A0A095SXP1</accession>
<gene>
    <name evidence="1" type="ORF">LG45_00770</name>
</gene>
<dbReference type="eggNOG" id="ENOG5033R66">
    <property type="taxonomic scope" value="Bacteria"/>
</dbReference>
<dbReference type="EMBL" id="JRHH01000001">
    <property type="protein sequence ID" value="KGD69342.1"/>
    <property type="molecule type" value="Genomic_DNA"/>
</dbReference>
<dbReference type="STRING" id="1453498.LG45_00770"/>
<evidence type="ECO:0000313" key="2">
    <source>
        <dbReference type="Proteomes" id="UP000029554"/>
    </source>
</evidence>
<comment type="caution">
    <text evidence="1">The sequence shown here is derived from an EMBL/GenBank/DDBJ whole genome shotgun (WGS) entry which is preliminary data.</text>
</comment>
<evidence type="ECO:0000313" key="1">
    <source>
        <dbReference type="EMBL" id="KGD69342.1"/>
    </source>
</evidence>
<dbReference type="OrthoDB" id="1252358at2"/>
<organism evidence="1 2">
    <name type="scientific">Flavobacterium aquatile LMG 4008 = ATCC 11947</name>
    <dbReference type="NCBI Taxonomy" id="1453498"/>
    <lineage>
        <taxon>Bacteria</taxon>
        <taxon>Pseudomonadati</taxon>
        <taxon>Bacteroidota</taxon>
        <taxon>Flavobacteriia</taxon>
        <taxon>Flavobacteriales</taxon>
        <taxon>Flavobacteriaceae</taxon>
        <taxon>Flavobacterium</taxon>
    </lineage>
</organism>